<dbReference type="InterPro" id="IPR000719">
    <property type="entry name" value="Prot_kinase_dom"/>
</dbReference>
<comment type="catalytic activity">
    <reaction evidence="8">
        <text>L-seryl-[protein] + ATP = O-phospho-L-seryl-[protein] + ADP + H(+)</text>
        <dbReference type="Rhea" id="RHEA:17989"/>
        <dbReference type="Rhea" id="RHEA-COMP:9863"/>
        <dbReference type="Rhea" id="RHEA-COMP:11604"/>
        <dbReference type="ChEBI" id="CHEBI:15378"/>
        <dbReference type="ChEBI" id="CHEBI:29999"/>
        <dbReference type="ChEBI" id="CHEBI:30616"/>
        <dbReference type="ChEBI" id="CHEBI:83421"/>
        <dbReference type="ChEBI" id="CHEBI:456216"/>
        <dbReference type="EC" id="2.7.11.1"/>
    </reaction>
</comment>
<evidence type="ECO:0000256" key="3">
    <source>
        <dbReference type="ARBA" id="ARBA00022679"/>
    </source>
</evidence>
<gene>
    <name evidence="12" type="ORF">MUK42_15192</name>
</gene>
<accession>A0A9E7I6S2</accession>
<dbReference type="Pfam" id="PF00069">
    <property type="entry name" value="Pkinase"/>
    <property type="match status" value="1"/>
</dbReference>
<keyword evidence="4" id="KW-0547">Nucleotide-binding</keyword>
<dbReference type="OrthoDB" id="4062651at2759"/>
<evidence type="ECO:0000256" key="10">
    <source>
        <dbReference type="SAM" id="MobiDB-lite"/>
    </source>
</evidence>
<dbReference type="InterPro" id="IPR050588">
    <property type="entry name" value="WNK_Ser-Thr_kinase"/>
</dbReference>
<dbReference type="InterPro" id="IPR001245">
    <property type="entry name" value="Ser-Thr/Tyr_kinase_cat_dom"/>
</dbReference>
<dbReference type="Pfam" id="PF07714">
    <property type="entry name" value="PK_Tyr_Ser-Thr"/>
    <property type="match status" value="1"/>
</dbReference>
<feature type="region of interest" description="Disordered" evidence="10">
    <location>
        <begin position="665"/>
        <end position="716"/>
    </location>
</feature>
<dbReference type="EMBL" id="CP097511">
    <property type="protein sequence ID" value="URE46531.1"/>
    <property type="molecule type" value="Genomic_DNA"/>
</dbReference>
<dbReference type="FunFam" id="3.30.200.20:FF:000075">
    <property type="entry name" value="Probable serine/threonine-protein kinase WNK1"/>
    <property type="match status" value="1"/>
</dbReference>
<sequence>MHGGSTPEQEPEDPEAEFVEIDPTGRYGRYKEVLGKGAFKTVWLESLTGARFASYKAFDEVEGIEVAWNQVKVTDLLRNADDLDRLHSEVHLLKTLKHKNIIKFFNSWVDIKNGNINIITEVFNSGTLRQYRKKHKHVDVRALKKWSRQILSGLHYLHSHDPPVIHRDLKCDNIFINGNQGEVKIGTPEFMAPELYEEEYNELVDIYAFGMCLLELVTFEYPYVECTNAAQIYKKVTSGIKPASLAKVKDPGVKRFIEKCIANVSERLPATELLLDSFLQEDADTDSIGYALRSSSSQSDNVGHSNASTIYGYDQVQPATIGRDFTVEGQRKDLNTIFLKLRIADSTGQIRNIHFPFDIEADTSVSVATEMVAELDLTDQDVTTIAAMIDAEIQAYVPDWMSGEAFEYHSNYVTVSDCHSHDSEADDEVSALPNELDYPAGSLTLERLPSGRKYWSDSPKATSVDSPSSLAHSNACSELELHGSEDISLDVYDEKGDSFKKDGQRKSRSIDRSSPKQQRRSPGSGDGGDNNLGIGSLLISYNVRNPSSTNSLNQDLDESPSCTGFQLCNRGVHSGQHEGSDNKINETFLANKSEDMQFIVKKLECLLTEQQRELDDMQKKHKDAIAEILKKLPAEQHTELEFHVVELHLRIFLVTLRASSSCSAAPLRDAGHGSHEDSVVPRNSPFPFPALSSIRRGKRKRKKRKQHQGTAPLTGEQRVVARLHRARHRVQVFMKAHLSLRRNGFLRYPNDSMRIIINIFVGVIIGFFIGVSFPTANMPKLHLPGSITTCIEDKNSVFATQALLNHTWPPIHSHNRNNSTVHYNDTSKIYVPKNPRGAEGLPPNIIVSKSDLYPRRLWGNPSEFLLTKRLVDVQDLLIQQKYLVTFTVGYDQKNNIDAAVKKFSENFTIMLFHYDGRTSEWDEFEWSKRAIHVSARKQTKWWFAKRFLHPDIVAPYEFIFIWDEDLGVEHFDAEEYIKLVKKHGLEISQPGLEPSKDLTWQMTMRREGSEVHKETKEKHGWCSNPRLPPCAAFVEIMATVFSRDAWRCAWHMIQNDLVHGWGLDFALRRCVEGAHERIGVVDSQWIVHQGIPTLGNQGQKETGKPPWKGVQDRCRKEWKMFQDRMADAEKAYISKRW</sequence>
<feature type="compositionally biased region" description="Basic residues" evidence="10">
    <location>
        <begin position="695"/>
        <end position="707"/>
    </location>
</feature>
<keyword evidence="9" id="KW-0175">Coiled coil</keyword>
<dbReference type="PROSITE" id="PS50011">
    <property type="entry name" value="PROTEIN_KINASE_DOM"/>
    <property type="match status" value="1"/>
</dbReference>
<dbReference type="Pfam" id="PF12202">
    <property type="entry name" value="OSR1_C"/>
    <property type="match status" value="1"/>
</dbReference>
<dbReference type="InterPro" id="IPR024678">
    <property type="entry name" value="Kinase_OSR1/WNK_CCT"/>
</dbReference>
<reference evidence="12" key="1">
    <citation type="submission" date="2022-05" db="EMBL/GenBank/DDBJ databases">
        <title>The Musa troglodytarum L. genome provides insights into the mechanism of non-climacteric behaviour and enrichment of carotenoids.</title>
        <authorList>
            <person name="Wang J."/>
        </authorList>
    </citation>
    <scope>NUCLEOTIDE SEQUENCE</scope>
    <source>
        <tissue evidence="12">Leaf</tissue>
    </source>
</reference>
<evidence type="ECO:0000256" key="9">
    <source>
        <dbReference type="SAM" id="Coils"/>
    </source>
</evidence>
<feature type="domain" description="Protein kinase" evidence="11">
    <location>
        <begin position="28"/>
        <end position="279"/>
    </location>
</feature>
<dbReference type="InterPro" id="IPR011009">
    <property type="entry name" value="Kinase-like_dom_sf"/>
</dbReference>
<evidence type="ECO:0000256" key="8">
    <source>
        <dbReference type="ARBA" id="ARBA00048679"/>
    </source>
</evidence>
<comment type="catalytic activity">
    <reaction evidence="7">
        <text>L-threonyl-[protein] + ATP = O-phospho-L-threonyl-[protein] + ADP + H(+)</text>
        <dbReference type="Rhea" id="RHEA:46608"/>
        <dbReference type="Rhea" id="RHEA-COMP:11060"/>
        <dbReference type="Rhea" id="RHEA-COMP:11605"/>
        <dbReference type="ChEBI" id="CHEBI:15378"/>
        <dbReference type="ChEBI" id="CHEBI:30013"/>
        <dbReference type="ChEBI" id="CHEBI:30616"/>
        <dbReference type="ChEBI" id="CHEBI:61977"/>
        <dbReference type="ChEBI" id="CHEBI:456216"/>
        <dbReference type="EC" id="2.7.11.1"/>
    </reaction>
</comment>
<keyword evidence="5" id="KW-0418">Kinase</keyword>
<evidence type="ECO:0000256" key="4">
    <source>
        <dbReference type="ARBA" id="ARBA00022741"/>
    </source>
</evidence>
<feature type="compositionally biased region" description="Basic and acidic residues" evidence="10">
    <location>
        <begin position="495"/>
        <end position="514"/>
    </location>
</feature>
<feature type="region of interest" description="Disordered" evidence="10">
    <location>
        <begin position="495"/>
        <end position="531"/>
    </location>
</feature>
<feature type="coiled-coil region" evidence="9">
    <location>
        <begin position="600"/>
        <end position="627"/>
    </location>
</feature>
<dbReference type="CDD" id="cd13983">
    <property type="entry name" value="STKc_WNK"/>
    <property type="match status" value="1"/>
</dbReference>
<dbReference type="SMART" id="SM00220">
    <property type="entry name" value="S_TKc"/>
    <property type="match status" value="1"/>
</dbReference>
<dbReference type="GO" id="GO:0005524">
    <property type="term" value="F:ATP binding"/>
    <property type="evidence" value="ECO:0007669"/>
    <property type="project" value="UniProtKB-KW"/>
</dbReference>
<dbReference type="Proteomes" id="UP001055439">
    <property type="component" value="Chromosome 9"/>
</dbReference>
<evidence type="ECO:0000313" key="13">
    <source>
        <dbReference type="Proteomes" id="UP001055439"/>
    </source>
</evidence>
<dbReference type="EC" id="2.7.11.1" evidence="1"/>
<dbReference type="PANTHER" id="PTHR13902">
    <property type="entry name" value="SERINE/THREONINE-PROTEIN KINASE WNK WITH NO LYSINE -RELATED"/>
    <property type="match status" value="1"/>
</dbReference>
<dbReference type="Gene3D" id="3.30.200.20">
    <property type="entry name" value="Phosphorylase Kinase, domain 1"/>
    <property type="match status" value="1"/>
</dbReference>
<name>A0A9E7I6S2_9LILI</name>
<dbReference type="FunFam" id="3.10.20.90:FF:000252">
    <property type="entry name" value="Probable serine/threonine-protein kinase WNK3"/>
    <property type="match status" value="1"/>
</dbReference>
<keyword evidence="3" id="KW-0808">Transferase</keyword>
<dbReference type="GO" id="GO:0004674">
    <property type="term" value="F:protein serine/threonine kinase activity"/>
    <property type="evidence" value="ECO:0007669"/>
    <property type="project" value="UniProtKB-KW"/>
</dbReference>
<dbReference type="PROSITE" id="PS00108">
    <property type="entry name" value="PROTEIN_KINASE_ST"/>
    <property type="match status" value="1"/>
</dbReference>
<dbReference type="SUPFAM" id="SSF56112">
    <property type="entry name" value="Protein kinase-like (PK-like)"/>
    <property type="match status" value="1"/>
</dbReference>
<keyword evidence="13" id="KW-1185">Reference proteome</keyword>
<keyword evidence="6" id="KW-0067">ATP-binding</keyword>
<dbReference type="InterPro" id="IPR008271">
    <property type="entry name" value="Ser/Thr_kinase_AS"/>
</dbReference>
<evidence type="ECO:0000256" key="2">
    <source>
        <dbReference type="ARBA" id="ARBA00022527"/>
    </source>
</evidence>
<protein>
    <recommendedName>
        <fullName evidence="1">non-specific serine/threonine protein kinase</fullName>
        <ecNumber evidence="1">2.7.11.1</ecNumber>
    </recommendedName>
</protein>
<feature type="compositionally biased region" description="Basic and acidic residues" evidence="10">
    <location>
        <begin position="669"/>
        <end position="679"/>
    </location>
</feature>
<evidence type="ECO:0000259" key="11">
    <source>
        <dbReference type="PROSITE" id="PS50011"/>
    </source>
</evidence>
<evidence type="ECO:0000256" key="5">
    <source>
        <dbReference type="ARBA" id="ARBA00022777"/>
    </source>
</evidence>
<evidence type="ECO:0000256" key="6">
    <source>
        <dbReference type="ARBA" id="ARBA00022840"/>
    </source>
</evidence>
<evidence type="ECO:0000256" key="1">
    <source>
        <dbReference type="ARBA" id="ARBA00012513"/>
    </source>
</evidence>
<dbReference type="AlphaFoldDB" id="A0A9E7I6S2"/>
<dbReference type="InterPro" id="IPR007877">
    <property type="entry name" value="DUF707"/>
</dbReference>
<dbReference type="FunFam" id="1.10.510.10:FF:001565">
    <property type="entry name" value="WNK protein kinase"/>
    <property type="match status" value="1"/>
</dbReference>
<evidence type="ECO:0000256" key="7">
    <source>
        <dbReference type="ARBA" id="ARBA00047899"/>
    </source>
</evidence>
<keyword evidence="2" id="KW-0723">Serine/threonine-protein kinase</keyword>
<dbReference type="Pfam" id="PF05212">
    <property type="entry name" value="DUF707"/>
    <property type="match status" value="1"/>
</dbReference>
<dbReference type="Gene3D" id="1.10.510.10">
    <property type="entry name" value="Transferase(Phosphotransferase) domain 1"/>
    <property type="match status" value="1"/>
</dbReference>
<evidence type="ECO:0000313" key="12">
    <source>
        <dbReference type="EMBL" id="URE46531.1"/>
    </source>
</evidence>
<proteinExistence type="predicted"/>
<dbReference type="Gene3D" id="3.10.20.90">
    <property type="entry name" value="Phosphatidylinositol 3-kinase Catalytic Subunit, Chain A, domain 1"/>
    <property type="match status" value="1"/>
</dbReference>
<organism evidence="12 13">
    <name type="scientific">Musa troglodytarum</name>
    <name type="common">fe'i banana</name>
    <dbReference type="NCBI Taxonomy" id="320322"/>
    <lineage>
        <taxon>Eukaryota</taxon>
        <taxon>Viridiplantae</taxon>
        <taxon>Streptophyta</taxon>
        <taxon>Embryophyta</taxon>
        <taxon>Tracheophyta</taxon>
        <taxon>Spermatophyta</taxon>
        <taxon>Magnoliopsida</taxon>
        <taxon>Liliopsida</taxon>
        <taxon>Zingiberales</taxon>
        <taxon>Musaceae</taxon>
        <taxon>Musa</taxon>
    </lineage>
</organism>